<proteinExistence type="predicted"/>
<evidence type="ECO:0000259" key="1">
    <source>
        <dbReference type="PROSITE" id="PS50801"/>
    </source>
</evidence>
<feature type="domain" description="STAS" evidence="1">
    <location>
        <begin position="30"/>
        <end position="128"/>
    </location>
</feature>
<dbReference type="CDD" id="cd07043">
    <property type="entry name" value="STAS_anti-anti-sigma_factors"/>
    <property type="match status" value="1"/>
</dbReference>
<dbReference type="EMBL" id="QGTX01000001">
    <property type="protein sequence ID" value="PWW22558.1"/>
    <property type="molecule type" value="Genomic_DNA"/>
</dbReference>
<comment type="caution">
    <text evidence="2">The sequence shown here is derived from an EMBL/GenBank/DDBJ whole genome shotgun (WGS) entry which is preliminary data.</text>
</comment>
<dbReference type="InterPro" id="IPR002645">
    <property type="entry name" value="STAS_dom"/>
</dbReference>
<organism evidence="2 3">
    <name type="scientific">Geodermatophilus normandii</name>
    <dbReference type="NCBI Taxonomy" id="1137989"/>
    <lineage>
        <taxon>Bacteria</taxon>
        <taxon>Bacillati</taxon>
        <taxon>Actinomycetota</taxon>
        <taxon>Actinomycetes</taxon>
        <taxon>Geodermatophilales</taxon>
        <taxon>Geodermatophilaceae</taxon>
        <taxon>Geodermatophilus</taxon>
    </lineage>
</organism>
<keyword evidence="3" id="KW-1185">Reference proteome</keyword>
<name>A0A317QFU4_9ACTN</name>
<dbReference type="PROSITE" id="PS50801">
    <property type="entry name" value="STAS"/>
    <property type="match status" value="1"/>
</dbReference>
<dbReference type="InterPro" id="IPR036513">
    <property type="entry name" value="STAS_dom_sf"/>
</dbReference>
<protein>
    <submittedName>
        <fullName evidence="2">Anti-anti-sigma regulatory factor</fullName>
    </submittedName>
</protein>
<dbReference type="Pfam" id="PF13466">
    <property type="entry name" value="STAS_2"/>
    <property type="match status" value="1"/>
</dbReference>
<sequence length="128" mass="14026">MTLQSWGAASPRHGGPRSFQVRIDLVGCRVDLAGQLDRRTVHLLQAAISTLLLTDGDTWVVDATDVTACDPVGIRGIGAAYRRALRHDRRLRVTGAPPFLHEELIRLRLDHHLLDGDRAATVPSPLPV</sequence>
<accession>A0A317QFU4</accession>
<dbReference type="SUPFAM" id="SSF52091">
    <property type="entry name" value="SpoIIaa-like"/>
    <property type="match status" value="1"/>
</dbReference>
<dbReference type="RefSeq" id="WP_170149153.1">
    <property type="nucleotide sequence ID" value="NZ_QGTX01000001.1"/>
</dbReference>
<evidence type="ECO:0000313" key="3">
    <source>
        <dbReference type="Proteomes" id="UP000246661"/>
    </source>
</evidence>
<dbReference type="AlphaFoldDB" id="A0A317QFU4"/>
<reference evidence="3" key="1">
    <citation type="submission" date="2018-05" db="EMBL/GenBank/DDBJ databases">
        <authorList>
            <person name="Klenk H.-P."/>
            <person name="Huntemann M."/>
            <person name="Clum A."/>
            <person name="Pillay M."/>
            <person name="Palaniappan K."/>
            <person name="Varghese N."/>
            <person name="Mikhailova N."/>
            <person name="Stamatis D."/>
            <person name="Reddy T."/>
            <person name="Daum C."/>
            <person name="Shapiro N."/>
            <person name="Ivanova N."/>
            <person name="Kyrpides N."/>
            <person name="Woyke T."/>
        </authorList>
    </citation>
    <scope>NUCLEOTIDE SEQUENCE [LARGE SCALE GENOMIC DNA]</scope>
    <source>
        <strain evidence="3">DSM 45417</strain>
    </source>
</reference>
<evidence type="ECO:0000313" key="2">
    <source>
        <dbReference type="EMBL" id="PWW22558.1"/>
    </source>
</evidence>
<dbReference type="Proteomes" id="UP000246661">
    <property type="component" value="Unassembled WGS sequence"/>
</dbReference>
<gene>
    <name evidence="2" type="ORF">JD79_01715</name>
</gene>
<dbReference type="InterPro" id="IPR058548">
    <property type="entry name" value="MlaB-like_STAS"/>
</dbReference>
<dbReference type="Gene3D" id="3.30.750.24">
    <property type="entry name" value="STAS domain"/>
    <property type="match status" value="1"/>
</dbReference>